<evidence type="ECO:0000259" key="7">
    <source>
        <dbReference type="Pfam" id="PF13248"/>
    </source>
</evidence>
<accession>A0A7C5DLJ0</accession>
<dbReference type="GO" id="GO:0016020">
    <property type="term" value="C:membrane"/>
    <property type="evidence" value="ECO:0007669"/>
    <property type="project" value="UniProtKB-SubCell"/>
</dbReference>
<dbReference type="EMBL" id="DRSQ01000190">
    <property type="protein sequence ID" value="HHE32734.1"/>
    <property type="molecule type" value="Genomic_DNA"/>
</dbReference>
<dbReference type="InterPro" id="IPR059113">
    <property type="entry name" value="Znf_ribbon"/>
</dbReference>
<evidence type="ECO:0000256" key="5">
    <source>
        <dbReference type="SAM" id="Phobius"/>
    </source>
</evidence>
<evidence type="ECO:0000256" key="3">
    <source>
        <dbReference type="ARBA" id="ARBA00022989"/>
    </source>
</evidence>
<evidence type="ECO:0000259" key="6">
    <source>
        <dbReference type="Pfam" id="PF05154"/>
    </source>
</evidence>
<evidence type="ECO:0000256" key="4">
    <source>
        <dbReference type="ARBA" id="ARBA00023136"/>
    </source>
</evidence>
<keyword evidence="2 5" id="KW-0812">Transmembrane</keyword>
<comment type="subcellular location">
    <subcellularLocation>
        <location evidence="1">Membrane</location>
        <topology evidence="1">Multi-pass membrane protein</topology>
    </subcellularLocation>
</comment>
<sequence>MNHTTQKGPNEKYCSECGAIIRANAEICPKCGVRQSPPPFNINLGPVTPGGKNRFAAAIFAILLGSLGIHKFYLGLTGWGIIYLLFCWTGIPAIVGVIEGILLLVMSDEAFAQRYG</sequence>
<keyword evidence="4 5" id="KW-0472">Membrane</keyword>
<dbReference type="AlphaFoldDB" id="A0A7C5DLJ0"/>
<evidence type="ECO:0000256" key="2">
    <source>
        <dbReference type="ARBA" id="ARBA00022692"/>
    </source>
</evidence>
<gene>
    <name evidence="8" type="ORF">ENL07_08985</name>
</gene>
<evidence type="ECO:0000256" key="1">
    <source>
        <dbReference type="ARBA" id="ARBA00004141"/>
    </source>
</evidence>
<proteinExistence type="predicted"/>
<comment type="caution">
    <text evidence="8">The sequence shown here is derived from an EMBL/GenBank/DDBJ whole genome shotgun (WGS) entry which is preliminary data.</text>
</comment>
<organism evidence="8">
    <name type="scientific">Chlorobaculum parvum</name>
    <dbReference type="NCBI Taxonomy" id="274539"/>
    <lineage>
        <taxon>Bacteria</taxon>
        <taxon>Pseudomonadati</taxon>
        <taxon>Chlorobiota</taxon>
        <taxon>Chlorobiia</taxon>
        <taxon>Chlorobiales</taxon>
        <taxon>Chlorobiaceae</taxon>
        <taxon>Chlorobaculum</taxon>
    </lineage>
</organism>
<dbReference type="Proteomes" id="UP000886058">
    <property type="component" value="Unassembled WGS sequence"/>
</dbReference>
<evidence type="ECO:0000313" key="8">
    <source>
        <dbReference type="EMBL" id="HHE32734.1"/>
    </source>
</evidence>
<feature type="transmembrane region" description="Helical" evidence="5">
    <location>
        <begin position="55"/>
        <end position="74"/>
    </location>
</feature>
<protein>
    <submittedName>
        <fullName evidence="8">NINE protein</fullName>
    </submittedName>
</protein>
<feature type="domain" description="TM2" evidence="6">
    <location>
        <begin position="51"/>
        <end position="101"/>
    </location>
</feature>
<feature type="transmembrane region" description="Helical" evidence="5">
    <location>
        <begin position="80"/>
        <end position="105"/>
    </location>
</feature>
<name>A0A7C5DLJ0_9CHLB</name>
<keyword evidence="3 5" id="KW-1133">Transmembrane helix</keyword>
<reference evidence="8" key="1">
    <citation type="journal article" date="2020" name="mSystems">
        <title>Genome- and Community-Level Interaction Insights into Carbon Utilization and Element Cycling Functions of Hydrothermarchaeota in Hydrothermal Sediment.</title>
        <authorList>
            <person name="Zhou Z."/>
            <person name="Liu Y."/>
            <person name="Xu W."/>
            <person name="Pan J."/>
            <person name="Luo Z.H."/>
            <person name="Li M."/>
        </authorList>
    </citation>
    <scope>NUCLEOTIDE SEQUENCE [LARGE SCALE GENOMIC DNA]</scope>
    <source>
        <strain evidence="8">HyVt-633</strain>
    </source>
</reference>
<dbReference type="Pfam" id="PF13248">
    <property type="entry name" value="Zn_ribbon_3"/>
    <property type="match status" value="1"/>
</dbReference>
<dbReference type="InterPro" id="IPR007829">
    <property type="entry name" value="TM2"/>
</dbReference>
<feature type="domain" description="Putative zinc-ribbon" evidence="7">
    <location>
        <begin position="11"/>
        <end position="34"/>
    </location>
</feature>
<dbReference type="Pfam" id="PF05154">
    <property type="entry name" value="TM2"/>
    <property type="match status" value="1"/>
</dbReference>